<feature type="compositionally biased region" description="Polar residues" evidence="1">
    <location>
        <begin position="344"/>
        <end position="358"/>
    </location>
</feature>
<feature type="compositionally biased region" description="Polar residues" evidence="1">
    <location>
        <begin position="203"/>
        <end position="212"/>
    </location>
</feature>
<feature type="compositionally biased region" description="Low complexity" evidence="1">
    <location>
        <begin position="95"/>
        <end position="118"/>
    </location>
</feature>
<dbReference type="OrthoDB" id="7989813at2759"/>
<feature type="compositionally biased region" description="Basic and acidic residues" evidence="1">
    <location>
        <begin position="267"/>
        <end position="277"/>
    </location>
</feature>
<dbReference type="InParanoid" id="B4L4E9"/>
<feature type="region of interest" description="Disordered" evidence="1">
    <location>
        <begin position="94"/>
        <end position="219"/>
    </location>
</feature>
<dbReference type="EMBL" id="CH933810">
    <property type="protein sequence ID" value="EDW07427.2"/>
    <property type="molecule type" value="Genomic_DNA"/>
</dbReference>
<dbReference type="KEGG" id="dmo:Dmoj_GI14871"/>
<feature type="compositionally biased region" description="Basic and acidic residues" evidence="1">
    <location>
        <begin position="377"/>
        <end position="386"/>
    </location>
</feature>
<organism evidence="2 3">
    <name type="scientific">Drosophila mojavensis</name>
    <name type="common">Fruit fly</name>
    <dbReference type="NCBI Taxonomy" id="7230"/>
    <lineage>
        <taxon>Eukaryota</taxon>
        <taxon>Metazoa</taxon>
        <taxon>Ecdysozoa</taxon>
        <taxon>Arthropoda</taxon>
        <taxon>Hexapoda</taxon>
        <taxon>Insecta</taxon>
        <taxon>Pterygota</taxon>
        <taxon>Neoptera</taxon>
        <taxon>Endopterygota</taxon>
        <taxon>Diptera</taxon>
        <taxon>Brachycera</taxon>
        <taxon>Muscomorpha</taxon>
        <taxon>Ephydroidea</taxon>
        <taxon>Drosophilidae</taxon>
        <taxon>Drosophila</taxon>
    </lineage>
</organism>
<feature type="compositionally biased region" description="Basic and acidic residues" evidence="1">
    <location>
        <begin position="474"/>
        <end position="487"/>
    </location>
</feature>
<proteinExistence type="predicted"/>
<feature type="compositionally biased region" description="Polar residues" evidence="1">
    <location>
        <begin position="284"/>
        <end position="297"/>
    </location>
</feature>
<accession>B4L4E9</accession>
<sequence length="556" mass="62141">MKKSYYSQPKKSKNTCKERLDCQKMAGLGLESTDESALSGHIDSISKSLSQSFSMSLSETPSYYKQYRKHPDCEKSTQTMVFACPRCSREFGSIQTSESQSDSSSSQQQTEDQLELSSGRTEMTGLTMDMPSPPKPLSAKSSKQLEQLSIKEPKSTNAEHASGYKPRCDGKPPRYPQPINKEIPMDYHKQSTSRKSKSKISKALQSPVSEGSLQKLGGKHMYDFPDKGYVSPAATEPCGPLDLRKQKPPQSFRTVATETSLQSIADKSPKESEHKEFAVPLPKHQTSQHVRKQTQYTPDDVDLHAAQTSRVTKKGRNPSRNMEQETKSSATSMKESTEIKPSTKVHTCKTSKAAQTQSKSRHGRHGNKNSQLAIARRAKEATAESNELRNKIVDDLIYYKSLHEGNSTSSGSSSMLRSINDDMTKLFDLYATTTPSETTESPTSGSKTESPKPSCVKERHHLPSLGLPSPAQPKQEERKLSKAEEKVRDALRQGPKIMNMLNLTPQDLIDTHVTAPMIRRVQRIYRANLAEQMMLVQELDSIPKLVREMLQKLQQK</sequence>
<feature type="compositionally biased region" description="Basic residues" evidence="1">
    <location>
        <begin position="191"/>
        <end position="200"/>
    </location>
</feature>
<reference evidence="2 3" key="1">
    <citation type="journal article" date="2007" name="Nature">
        <title>Evolution of genes and genomes on the Drosophila phylogeny.</title>
        <authorList>
            <consortium name="Drosophila 12 Genomes Consortium"/>
            <person name="Clark A.G."/>
            <person name="Eisen M.B."/>
            <person name="Smith D.R."/>
            <person name="Bergman C.M."/>
            <person name="Oliver B."/>
            <person name="Markow T.A."/>
            <person name="Kaufman T.C."/>
            <person name="Kellis M."/>
            <person name="Gelbart W."/>
            <person name="Iyer V.N."/>
            <person name="Pollard D.A."/>
            <person name="Sackton T.B."/>
            <person name="Larracuente A.M."/>
            <person name="Singh N.D."/>
            <person name="Abad J.P."/>
            <person name="Abt D.N."/>
            <person name="Adryan B."/>
            <person name="Aguade M."/>
            <person name="Akashi H."/>
            <person name="Anderson W.W."/>
            <person name="Aquadro C.F."/>
            <person name="Ardell D.H."/>
            <person name="Arguello R."/>
            <person name="Artieri C.G."/>
            <person name="Barbash D.A."/>
            <person name="Barker D."/>
            <person name="Barsanti P."/>
            <person name="Batterham P."/>
            <person name="Batzoglou S."/>
            <person name="Begun D."/>
            <person name="Bhutkar A."/>
            <person name="Blanco E."/>
            <person name="Bosak S.A."/>
            <person name="Bradley R.K."/>
            <person name="Brand A.D."/>
            <person name="Brent M.R."/>
            <person name="Brooks A.N."/>
            <person name="Brown R.H."/>
            <person name="Butlin R.K."/>
            <person name="Caggese C."/>
            <person name="Calvi B.R."/>
            <person name="Bernardo de Carvalho A."/>
            <person name="Caspi A."/>
            <person name="Castrezana S."/>
            <person name="Celniker S.E."/>
            <person name="Chang J.L."/>
            <person name="Chapple C."/>
            <person name="Chatterji S."/>
            <person name="Chinwalla A."/>
            <person name="Civetta A."/>
            <person name="Clifton S.W."/>
            <person name="Comeron J.M."/>
            <person name="Costello J.C."/>
            <person name="Coyne J.A."/>
            <person name="Daub J."/>
            <person name="David R.G."/>
            <person name="Delcher A.L."/>
            <person name="Delehaunty K."/>
            <person name="Do C.B."/>
            <person name="Ebling H."/>
            <person name="Edwards K."/>
            <person name="Eickbush T."/>
            <person name="Evans J.D."/>
            <person name="Filipski A."/>
            <person name="Findeiss S."/>
            <person name="Freyhult E."/>
            <person name="Fulton L."/>
            <person name="Fulton R."/>
            <person name="Garcia A.C."/>
            <person name="Gardiner A."/>
            <person name="Garfield D.A."/>
            <person name="Garvin B.E."/>
            <person name="Gibson G."/>
            <person name="Gilbert D."/>
            <person name="Gnerre S."/>
            <person name="Godfrey J."/>
            <person name="Good R."/>
            <person name="Gotea V."/>
            <person name="Gravely B."/>
            <person name="Greenberg A.J."/>
            <person name="Griffiths-Jones S."/>
            <person name="Gross S."/>
            <person name="Guigo R."/>
            <person name="Gustafson E.A."/>
            <person name="Haerty W."/>
            <person name="Hahn M.W."/>
            <person name="Halligan D.L."/>
            <person name="Halpern A.L."/>
            <person name="Halter G.M."/>
            <person name="Han M.V."/>
            <person name="Heger A."/>
            <person name="Hillier L."/>
            <person name="Hinrichs A.S."/>
            <person name="Holmes I."/>
            <person name="Hoskins R.A."/>
            <person name="Hubisz M.J."/>
            <person name="Hultmark D."/>
            <person name="Huntley M.A."/>
            <person name="Jaffe D.B."/>
            <person name="Jagadeeshan S."/>
            <person name="Jeck W.R."/>
            <person name="Johnson J."/>
            <person name="Jones C.D."/>
            <person name="Jordan W.C."/>
            <person name="Karpen G.H."/>
            <person name="Kataoka E."/>
            <person name="Keightley P.D."/>
            <person name="Kheradpour P."/>
            <person name="Kirkness E.F."/>
            <person name="Koerich L.B."/>
            <person name="Kristiansen K."/>
            <person name="Kudrna D."/>
            <person name="Kulathinal R.J."/>
            <person name="Kumar S."/>
            <person name="Kwok R."/>
            <person name="Lander E."/>
            <person name="Langley C.H."/>
            <person name="Lapoint R."/>
            <person name="Lazzaro B.P."/>
            <person name="Lee S.J."/>
            <person name="Levesque L."/>
            <person name="Li R."/>
            <person name="Lin C.F."/>
            <person name="Lin M.F."/>
            <person name="Lindblad-Toh K."/>
            <person name="Llopart A."/>
            <person name="Long M."/>
            <person name="Low L."/>
            <person name="Lozovsky E."/>
            <person name="Lu J."/>
            <person name="Luo M."/>
            <person name="Machado C.A."/>
            <person name="Makalowski W."/>
            <person name="Marzo M."/>
            <person name="Matsuda M."/>
            <person name="Matzkin L."/>
            <person name="McAllister B."/>
            <person name="McBride C.S."/>
            <person name="McKernan B."/>
            <person name="McKernan K."/>
            <person name="Mendez-Lago M."/>
            <person name="Minx P."/>
            <person name="Mollenhauer M.U."/>
            <person name="Montooth K."/>
            <person name="Mount S.M."/>
            <person name="Mu X."/>
            <person name="Myers E."/>
            <person name="Negre B."/>
            <person name="Newfeld S."/>
            <person name="Nielsen R."/>
            <person name="Noor M.A."/>
            <person name="O'Grady P."/>
            <person name="Pachter L."/>
            <person name="Papaceit M."/>
            <person name="Parisi M.J."/>
            <person name="Parisi M."/>
            <person name="Parts L."/>
            <person name="Pedersen J.S."/>
            <person name="Pesole G."/>
            <person name="Phillippy A.M."/>
            <person name="Ponting C.P."/>
            <person name="Pop M."/>
            <person name="Porcelli D."/>
            <person name="Powell J.R."/>
            <person name="Prohaska S."/>
            <person name="Pruitt K."/>
            <person name="Puig M."/>
            <person name="Quesneville H."/>
            <person name="Ram K.R."/>
            <person name="Rand D."/>
            <person name="Rasmussen M.D."/>
            <person name="Reed L.K."/>
            <person name="Reenan R."/>
            <person name="Reily A."/>
            <person name="Remington K.A."/>
            <person name="Rieger T.T."/>
            <person name="Ritchie M.G."/>
            <person name="Robin C."/>
            <person name="Rogers Y.H."/>
            <person name="Rohde C."/>
            <person name="Rozas J."/>
            <person name="Rubenfield M.J."/>
            <person name="Ruiz A."/>
            <person name="Russo S."/>
            <person name="Salzberg S.L."/>
            <person name="Sanchez-Gracia A."/>
            <person name="Saranga D.J."/>
            <person name="Sato H."/>
            <person name="Schaeffer S.W."/>
            <person name="Schatz M.C."/>
            <person name="Schlenke T."/>
            <person name="Schwartz R."/>
            <person name="Segarra C."/>
            <person name="Singh R.S."/>
            <person name="Sirot L."/>
            <person name="Sirota M."/>
            <person name="Sisneros N.B."/>
            <person name="Smith C.D."/>
            <person name="Smith T.F."/>
            <person name="Spieth J."/>
            <person name="Stage D.E."/>
            <person name="Stark A."/>
            <person name="Stephan W."/>
            <person name="Strausberg R.L."/>
            <person name="Strempel S."/>
            <person name="Sturgill D."/>
            <person name="Sutton G."/>
            <person name="Sutton G.G."/>
            <person name="Tao W."/>
            <person name="Teichmann S."/>
            <person name="Tobari Y.N."/>
            <person name="Tomimura Y."/>
            <person name="Tsolas J.M."/>
            <person name="Valente V.L."/>
            <person name="Venter E."/>
            <person name="Venter J.C."/>
            <person name="Vicario S."/>
            <person name="Vieira F.G."/>
            <person name="Vilella A.J."/>
            <person name="Villasante A."/>
            <person name="Walenz B."/>
            <person name="Wang J."/>
            <person name="Wasserman M."/>
            <person name="Watts T."/>
            <person name="Wilson D."/>
            <person name="Wilson R.K."/>
            <person name="Wing R.A."/>
            <person name="Wolfner M.F."/>
            <person name="Wong A."/>
            <person name="Wong G.K."/>
            <person name="Wu C.I."/>
            <person name="Wu G."/>
            <person name="Yamamoto D."/>
            <person name="Yang H.P."/>
            <person name="Yang S.P."/>
            <person name="Yorke J.A."/>
            <person name="Yoshida K."/>
            <person name="Zdobnov E."/>
            <person name="Zhang P."/>
            <person name="Zhang Y."/>
            <person name="Zimin A.V."/>
            <person name="Baldwin J."/>
            <person name="Abdouelleil A."/>
            <person name="Abdulkadir J."/>
            <person name="Abebe A."/>
            <person name="Abera B."/>
            <person name="Abreu J."/>
            <person name="Acer S.C."/>
            <person name="Aftuck L."/>
            <person name="Alexander A."/>
            <person name="An P."/>
            <person name="Anderson E."/>
            <person name="Anderson S."/>
            <person name="Arachi H."/>
            <person name="Azer M."/>
            <person name="Bachantsang P."/>
            <person name="Barry A."/>
            <person name="Bayul T."/>
            <person name="Berlin A."/>
            <person name="Bessette D."/>
            <person name="Bloom T."/>
            <person name="Blye J."/>
            <person name="Boguslavskiy L."/>
            <person name="Bonnet C."/>
            <person name="Boukhgalter B."/>
            <person name="Bourzgui I."/>
            <person name="Brown A."/>
            <person name="Cahill P."/>
            <person name="Channer S."/>
            <person name="Cheshatsang Y."/>
            <person name="Chuda L."/>
            <person name="Citroen M."/>
            <person name="Collymore A."/>
            <person name="Cooke P."/>
            <person name="Costello M."/>
            <person name="D'Aco K."/>
            <person name="Daza R."/>
            <person name="De Haan G."/>
            <person name="DeGray S."/>
            <person name="DeMaso C."/>
            <person name="Dhargay N."/>
            <person name="Dooley K."/>
            <person name="Dooley E."/>
            <person name="Doricent M."/>
            <person name="Dorje P."/>
            <person name="Dorjee K."/>
            <person name="Dupes A."/>
            <person name="Elong R."/>
            <person name="Falk J."/>
            <person name="Farina A."/>
            <person name="Faro S."/>
            <person name="Ferguson D."/>
            <person name="Fisher S."/>
            <person name="Foley C.D."/>
            <person name="Franke A."/>
            <person name="Friedrich D."/>
            <person name="Gadbois L."/>
            <person name="Gearin G."/>
            <person name="Gearin C.R."/>
            <person name="Giannoukos G."/>
            <person name="Goode T."/>
            <person name="Graham J."/>
            <person name="Grandbois E."/>
            <person name="Grewal S."/>
            <person name="Gyaltsen K."/>
            <person name="Hafez N."/>
            <person name="Hagos B."/>
            <person name="Hall J."/>
            <person name="Henson C."/>
            <person name="Hollinger A."/>
            <person name="Honan T."/>
            <person name="Huard M.D."/>
            <person name="Hughes L."/>
            <person name="Hurhula B."/>
            <person name="Husby M.E."/>
            <person name="Kamat A."/>
            <person name="Kanga B."/>
            <person name="Kashin S."/>
            <person name="Khazanovich D."/>
            <person name="Kisner P."/>
            <person name="Lance K."/>
            <person name="Lara M."/>
            <person name="Lee W."/>
            <person name="Lennon N."/>
            <person name="Letendre F."/>
            <person name="LeVine R."/>
            <person name="Lipovsky A."/>
            <person name="Liu X."/>
            <person name="Liu J."/>
            <person name="Liu S."/>
            <person name="Lokyitsang T."/>
            <person name="Lokyitsang Y."/>
            <person name="Lubonja R."/>
            <person name="Lui A."/>
            <person name="MacDonald P."/>
            <person name="Magnisalis V."/>
            <person name="Maru K."/>
            <person name="Matthews C."/>
            <person name="McCusker W."/>
            <person name="McDonough S."/>
            <person name="Mehta T."/>
            <person name="Meldrim J."/>
            <person name="Meneus L."/>
            <person name="Mihai O."/>
            <person name="Mihalev A."/>
            <person name="Mihova T."/>
            <person name="Mittelman R."/>
            <person name="Mlenga V."/>
            <person name="Montmayeur A."/>
            <person name="Mulrain L."/>
            <person name="Navidi A."/>
            <person name="Naylor J."/>
            <person name="Negash T."/>
            <person name="Nguyen T."/>
            <person name="Nguyen N."/>
            <person name="Nicol R."/>
            <person name="Norbu C."/>
            <person name="Norbu N."/>
            <person name="Novod N."/>
            <person name="O'Neill B."/>
            <person name="Osman S."/>
            <person name="Markiewicz E."/>
            <person name="Oyono O.L."/>
            <person name="Patti C."/>
            <person name="Phunkhang P."/>
            <person name="Pierre F."/>
            <person name="Priest M."/>
            <person name="Raghuraman S."/>
            <person name="Rege F."/>
            <person name="Reyes R."/>
            <person name="Rise C."/>
            <person name="Rogov P."/>
            <person name="Ross K."/>
            <person name="Ryan E."/>
            <person name="Settipalli S."/>
            <person name="Shea T."/>
            <person name="Sherpa N."/>
            <person name="Shi L."/>
            <person name="Shih D."/>
            <person name="Sparrow T."/>
            <person name="Spaulding J."/>
            <person name="Stalker J."/>
            <person name="Stange-Thomann N."/>
            <person name="Stavropoulos S."/>
            <person name="Stone C."/>
            <person name="Strader C."/>
            <person name="Tesfaye S."/>
            <person name="Thomson T."/>
            <person name="Thoulutsang Y."/>
            <person name="Thoulutsang D."/>
            <person name="Topham K."/>
            <person name="Topping I."/>
            <person name="Tsamla T."/>
            <person name="Vassiliev H."/>
            <person name="Vo A."/>
            <person name="Wangchuk T."/>
            <person name="Wangdi T."/>
            <person name="Weiand M."/>
            <person name="Wilkinson J."/>
            <person name="Wilson A."/>
            <person name="Yadav S."/>
            <person name="Young G."/>
            <person name="Yu Q."/>
            <person name="Zembek L."/>
            <person name="Zhong D."/>
            <person name="Zimmer A."/>
            <person name="Zwirko Z."/>
            <person name="Jaffe D.B."/>
            <person name="Alvarez P."/>
            <person name="Brockman W."/>
            <person name="Butler J."/>
            <person name="Chin C."/>
            <person name="Gnerre S."/>
            <person name="Grabherr M."/>
            <person name="Kleber M."/>
            <person name="Mauceli E."/>
            <person name="MacCallum I."/>
        </authorList>
    </citation>
    <scope>NUCLEOTIDE SEQUENCE [LARGE SCALE GENOMIC DNA]</scope>
    <source>
        <strain evidence="3">Tucson 15081-1352.22</strain>
    </source>
</reference>
<feature type="compositionally biased region" description="Polar residues" evidence="1">
    <location>
        <begin position="248"/>
        <end position="265"/>
    </location>
</feature>
<feature type="compositionally biased region" description="Low complexity" evidence="1">
    <location>
        <begin position="434"/>
        <end position="454"/>
    </location>
</feature>
<keyword evidence="3" id="KW-1185">Reference proteome</keyword>
<feature type="region of interest" description="Disordered" evidence="1">
    <location>
        <begin position="434"/>
        <end position="487"/>
    </location>
</feature>
<dbReference type="AlphaFoldDB" id="B4L4E9"/>
<evidence type="ECO:0000313" key="2">
    <source>
        <dbReference type="EMBL" id="EDW07427.2"/>
    </source>
</evidence>
<protein>
    <submittedName>
        <fullName evidence="2">Uncharacterized protein</fullName>
    </submittedName>
</protein>
<name>B4L4E9_DROMO</name>
<dbReference type="HOGENOM" id="CLU_425328_0_0_1"/>
<evidence type="ECO:0000256" key="1">
    <source>
        <dbReference type="SAM" id="MobiDB-lite"/>
    </source>
</evidence>
<feature type="region of interest" description="Disordered" evidence="1">
    <location>
        <begin position="233"/>
        <end position="386"/>
    </location>
</feature>
<dbReference type="Proteomes" id="UP000009192">
    <property type="component" value="Unassembled WGS sequence"/>
</dbReference>
<gene>
    <name evidence="2" type="primary">Dmoj\GI14871</name>
    <name evidence="2" type="ORF">Dmoj_GI14871</name>
</gene>
<evidence type="ECO:0000313" key="3">
    <source>
        <dbReference type="Proteomes" id="UP000009192"/>
    </source>
</evidence>